<reference evidence="2" key="1">
    <citation type="submission" date="2016-10" db="EMBL/GenBank/DDBJ databases">
        <authorList>
            <person name="Varghese N."/>
            <person name="Submissions S."/>
        </authorList>
    </citation>
    <scope>NUCLEOTIDE SEQUENCE [LARGE SCALE GENOMIC DNA]</scope>
    <source>
        <strain evidence="2">S9</strain>
    </source>
</reference>
<accession>A0A1H9PIR8</accession>
<dbReference type="Proteomes" id="UP000198571">
    <property type="component" value="Unassembled WGS sequence"/>
</dbReference>
<proteinExistence type="predicted"/>
<evidence type="ECO:0000313" key="1">
    <source>
        <dbReference type="EMBL" id="SER48037.1"/>
    </source>
</evidence>
<name>A0A1H9PIR8_9BACI</name>
<gene>
    <name evidence="1" type="ORF">SAMN05518684_101334</name>
</gene>
<evidence type="ECO:0000313" key="2">
    <source>
        <dbReference type="Proteomes" id="UP000198571"/>
    </source>
</evidence>
<sequence>MMQFIVRDQPAYNVILLLVTQVVATHERNDWPPPTIKELSYSTGYSEESILESLEFGNTEPVSLLQ</sequence>
<dbReference type="AlphaFoldDB" id="A0A1H9PIR8"/>
<dbReference type="OrthoDB" id="2890371at2"/>
<organism evidence="1 2">
    <name type="scientific">Salipaludibacillus aurantiacus</name>
    <dbReference type="NCBI Taxonomy" id="1601833"/>
    <lineage>
        <taxon>Bacteria</taxon>
        <taxon>Bacillati</taxon>
        <taxon>Bacillota</taxon>
        <taxon>Bacilli</taxon>
        <taxon>Bacillales</taxon>
        <taxon>Bacillaceae</taxon>
    </lineage>
</organism>
<dbReference type="EMBL" id="FOGT01000001">
    <property type="protein sequence ID" value="SER48037.1"/>
    <property type="molecule type" value="Genomic_DNA"/>
</dbReference>
<protein>
    <submittedName>
        <fullName evidence="1">Uncharacterized protein</fullName>
    </submittedName>
</protein>
<keyword evidence="2" id="KW-1185">Reference proteome</keyword>
<dbReference type="RefSeq" id="WP_093047259.1">
    <property type="nucleotide sequence ID" value="NZ_FOGT01000001.1"/>
</dbReference>